<dbReference type="InterPro" id="IPR052017">
    <property type="entry name" value="TSUP"/>
</dbReference>
<dbReference type="EMBL" id="VJON01000047">
    <property type="protein sequence ID" value="TSE31259.1"/>
    <property type="molecule type" value="Genomic_DNA"/>
</dbReference>
<dbReference type="OrthoDB" id="9807082at2"/>
<keyword evidence="6 8" id="KW-1133">Transmembrane helix</keyword>
<keyword evidence="10" id="KW-1185">Reference proteome</keyword>
<comment type="caution">
    <text evidence="9">The sequence shown here is derived from an EMBL/GenBank/DDBJ whole genome shotgun (WGS) entry which is preliminary data.</text>
</comment>
<dbReference type="PANTHER" id="PTHR30269">
    <property type="entry name" value="TRANSMEMBRANE PROTEIN YFCA"/>
    <property type="match status" value="1"/>
</dbReference>
<evidence type="ECO:0000313" key="9">
    <source>
        <dbReference type="EMBL" id="TSE31259.1"/>
    </source>
</evidence>
<comment type="subcellular location">
    <subcellularLocation>
        <location evidence="1 8">Cell membrane</location>
        <topology evidence="1 8">Multi-pass membrane protein</topology>
    </subcellularLocation>
</comment>
<feature type="transmembrane region" description="Helical" evidence="8">
    <location>
        <begin position="169"/>
        <end position="194"/>
    </location>
</feature>
<dbReference type="GO" id="GO:0005886">
    <property type="term" value="C:plasma membrane"/>
    <property type="evidence" value="ECO:0007669"/>
    <property type="project" value="UniProtKB-SubCell"/>
</dbReference>
<organism evidence="9 10">
    <name type="scientific">Tepidimonas charontis</name>
    <dbReference type="NCBI Taxonomy" id="2267262"/>
    <lineage>
        <taxon>Bacteria</taxon>
        <taxon>Pseudomonadati</taxon>
        <taxon>Pseudomonadota</taxon>
        <taxon>Betaproteobacteria</taxon>
        <taxon>Burkholderiales</taxon>
        <taxon>Tepidimonas</taxon>
    </lineage>
</organism>
<feature type="transmembrane region" description="Helical" evidence="8">
    <location>
        <begin position="259"/>
        <end position="277"/>
    </location>
</feature>
<dbReference type="InterPro" id="IPR002781">
    <property type="entry name" value="TM_pro_TauE-like"/>
</dbReference>
<keyword evidence="5 8" id="KW-0812">Transmembrane</keyword>
<evidence type="ECO:0000256" key="4">
    <source>
        <dbReference type="ARBA" id="ARBA00022475"/>
    </source>
</evidence>
<feature type="transmembrane region" description="Helical" evidence="8">
    <location>
        <begin position="104"/>
        <end position="125"/>
    </location>
</feature>
<dbReference type="AlphaFoldDB" id="A0A554X600"/>
<sequence>MIGADLALLAVAAVAAGALNAIAGGGSFLTFPALVAVGVPPIAANATSAMAVSPGYLGSTLGFRAELAQLPAQRLWREALLAAGGGLVGAALLLVTPASTFRALVPWLLLFATALFALAPHLLWWRARSTASIGAGYAQPAAAGTPPPAALACAAPTSTAPPSPWWQPLGLFAVSVYGGYFNGGLGILLMALYALAGEPRVHTANALKNLNSLVLSLLSVAAFALAGVIVWPYAVLMMVAATAGGYVGARLAQRLPARTVRGVVVATGVAMTAVFFARS</sequence>
<dbReference type="Proteomes" id="UP000318294">
    <property type="component" value="Unassembled WGS sequence"/>
</dbReference>
<evidence type="ECO:0000256" key="1">
    <source>
        <dbReference type="ARBA" id="ARBA00004651"/>
    </source>
</evidence>
<feature type="transmembrane region" description="Helical" evidence="8">
    <location>
        <begin position="214"/>
        <end position="247"/>
    </location>
</feature>
<comment type="similarity">
    <text evidence="2 8">Belongs to the 4-toluene sulfonate uptake permease (TSUP) (TC 2.A.102) family.</text>
</comment>
<evidence type="ECO:0000256" key="8">
    <source>
        <dbReference type="RuleBase" id="RU363041"/>
    </source>
</evidence>
<name>A0A554X600_9BURK</name>
<dbReference type="RefSeq" id="WP_144329191.1">
    <property type="nucleotide sequence ID" value="NZ_VJON01000047.1"/>
</dbReference>
<evidence type="ECO:0000313" key="10">
    <source>
        <dbReference type="Proteomes" id="UP000318294"/>
    </source>
</evidence>
<keyword evidence="4 8" id="KW-1003">Cell membrane</keyword>
<accession>A0A554X600</accession>
<keyword evidence="7 8" id="KW-0472">Membrane</keyword>
<gene>
    <name evidence="9" type="ORF">Tchar_02329</name>
</gene>
<evidence type="ECO:0000256" key="3">
    <source>
        <dbReference type="ARBA" id="ARBA00022448"/>
    </source>
</evidence>
<dbReference type="PANTHER" id="PTHR30269:SF0">
    <property type="entry name" value="MEMBRANE TRANSPORTER PROTEIN YFCA-RELATED"/>
    <property type="match status" value="1"/>
</dbReference>
<protein>
    <recommendedName>
        <fullName evidence="8">Probable membrane transporter protein</fullName>
    </recommendedName>
</protein>
<evidence type="ECO:0000256" key="5">
    <source>
        <dbReference type="ARBA" id="ARBA00022692"/>
    </source>
</evidence>
<reference evidence="9 10" key="1">
    <citation type="submission" date="2019-07" db="EMBL/GenBank/DDBJ databases">
        <title>Tepidimonas charontis SPSP-6 draft genome.</title>
        <authorList>
            <person name="Da Costa M.S."/>
            <person name="Froufe H.J.C."/>
            <person name="Egas C."/>
            <person name="Albuquerque L."/>
        </authorList>
    </citation>
    <scope>NUCLEOTIDE SEQUENCE [LARGE SCALE GENOMIC DNA]</scope>
    <source>
        <strain evidence="9 10">SPSP-6</strain>
    </source>
</reference>
<feature type="transmembrane region" description="Helical" evidence="8">
    <location>
        <begin position="79"/>
        <end position="98"/>
    </location>
</feature>
<dbReference type="Pfam" id="PF01925">
    <property type="entry name" value="TauE"/>
    <property type="match status" value="1"/>
</dbReference>
<proteinExistence type="inferred from homology"/>
<evidence type="ECO:0000256" key="7">
    <source>
        <dbReference type="ARBA" id="ARBA00023136"/>
    </source>
</evidence>
<evidence type="ECO:0000256" key="2">
    <source>
        <dbReference type="ARBA" id="ARBA00009142"/>
    </source>
</evidence>
<evidence type="ECO:0000256" key="6">
    <source>
        <dbReference type="ARBA" id="ARBA00022989"/>
    </source>
</evidence>
<keyword evidence="3" id="KW-0813">Transport</keyword>